<keyword evidence="4" id="KW-1185">Reference proteome</keyword>
<organism evidence="3 4">
    <name type="scientific">Halonotius pteroides</name>
    <dbReference type="NCBI Taxonomy" id="268735"/>
    <lineage>
        <taxon>Archaea</taxon>
        <taxon>Methanobacteriati</taxon>
        <taxon>Methanobacteriota</taxon>
        <taxon>Stenosarchaea group</taxon>
        <taxon>Halobacteria</taxon>
        <taxon>Halobacteriales</taxon>
        <taxon>Haloferacaceae</taxon>
        <taxon>Halonotius</taxon>
    </lineage>
</organism>
<dbReference type="AlphaFoldDB" id="A0A3A6Q1I3"/>
<feature type="transmembrane region" description="Helical" evidence="2">
    <location>
        <begin position="51"/>
        <end position="69"/>
    </location>
</feature>
<keyword evidence="2" id="KW-0812">Transmembrane</keyword>
<dbReference type="Proteomes" id="UP000281564">
    <property type="component" value="Unassembled WGS sequence"/>
</dbReference>
<gene>
    <name evidence="3" type="ORF">DP106_04210</name>
</gene>
<name>A0A3A6Q1I3_9EURY</name>
<keyword evidence="2" id="KW-1133">Transmembrane helix</keyword>
<evidence type="ECO:0000313" key="3">
    <source>
        <dbReference type="EMBL" id="RJX50806.1"/>
    </source>
</evidence>
<dbReference type="EMBL" id="QMDW01000004">
    <property type="protein sequence ID" value="RJX50806.1"/>
    <property type="molecule type" value="Genomic_DNA"/>
</dbReference>
<accession>A0A3A6Q1I3</accession>
<protein>
    <submittedName>
        <fullName evidence="3">Uncharacterized protein</fullName>
    </submittedName>
</protein>
<dbReference type="RefSeq" id="WP_120083612.1">
    <property type="nucleotide sequence ID" value="NZ_QMDW01000004.1"/>
</dbReference>
<feature type="region of interest" description="Disordered" evidence="1">
    <location>
        <begin position="1"/>
        <end position="20"/>
    </location>
</feature>
<sequence length="70" mass="7715">MSDDQSDPPTAPTDLPTQSSWRSQYLQTAILGALVFVVLPAAYYFVGLQAAVLVMLVFLFLIMYSTQIAE</sequence>
<evidence type="ECO:0000256" key="1">
    <source>
        <dbReference type="SAM" id="MobiDB-lite"/>
    </source>
</evidence>
<evidence type="ECO:0000313" key="4">
    <source>
        <dbReference type="Proteomes" id="UP000281564"/>
    </source>
</evidence>
<feature type="transmembrane region" description="Helical" evidence="2">
    <location>
        <begin position="25"/>
        <end position="45"/>
    </location>
</feature>
<keyword evidence="2" id="KW-0472">Membrane</keyword>
<evidence type="ECO:0000256" key="2">
    <source>
        <dbReference type="SAM" id="Phobius"/>
    </source>
</evidence>
<proteinExistence type="predicted"/>
<reference evidence="3 4" key="1">
    <citation type="submission" date="2018-06" db="EMBL/GenBank/DDBJ databases">
        <title>Halonotius sp. F13-13 a new haloarchaeeon isolated from a solar saltern from Isla Cristina, Huelva, Spain.</title>
        <authorList>
            <person name="Duran-Viseras A."/>
            <person name="Sanchez-Porro C."/>
            <person name="Ventosa A."/>
        </authorList>
    </citation>
    <scope>NUCLEOTIDE SEQUENCE [LARGE SCALE GENOMIC DNA]</scope>
    <source>
        <strain evidence="3 4">CECT 7525</strain>
    </source>
</reference>
<comment type="caution">
    <text evidence="3">The sequence shown here is derived from an EMBL/GenBank/DDBJ whole genome shotgun (WGS) entry which is preliminary data.</text>
</comment>